<dbReference type="PATRIC" id="fig|1432656.3.peg.1985"/>
<dbReference type="Gene3D" id="1.10.10.10">
    <property type="entry name" value="Winged helix-like DNA-binding domain superfamily/Winged helix DNA-binding domain"/>
    <property type="match status" value="1"/>
</dbReference>
<dbReference type="STRING" id="1432656.X802_10150"/>
<protein>
    <submittedName>
        <fullName evidence="1">ATPase</fullName>
    </submittedName>
</protein>
<evidence type="ECO:0000313" key="1">
    <source>
        <dbReference type="EMBL" id="AJC72470.1"/>
    </source>
</evidence>
<sequence length="410" mass="47576">MTIIQRRELDRILGIRWLLLYGRRKTGKTFYVRERGHYSRYFVVTRGRSLVDIESGEELTISEFTRLLPYMVQSGRIVVDEFHRLDEPFFSLLQGLSGRGELTLITSTRHYFRRFIGENSPLLGLFHLLEVGLVDPRDAVAYVAGLGIKGKTLMELACLVQEPWLAQTVETMKEKTFEVLGVVLRDYVPSLTGEIFTEEDKELSQRYFAILEAVAGGKRTSGEIASELFSRGLIEKNYPGAVSQYLETLVGMGLLEKVLLYGKRRKTYHYRHVSPVIDFAFYLNSKYGFFETGLPEKSISQHLQEKMPLYMETFFERFLARLYGLQPVKIALPELEVDIALRRHKRLALVGEVRWKTKLTKKELRSVEDKLSSLDAERRFLVVPDRFLLPREPEDIDVLDWRNFVELSKT</sequence>
<dbReference type="SUPFAM" id="SSF52540">
    <property type="entry name" value="P-loop containing nucleoside triphosphate hydrolases"/>
    <property type="match status" value="1"/>
</dbReference>
<keyword evidence="2" id="KW-1185">Reference proteome</keyword>
<reference evidence="1 2" key="1">
    <citation type="submission" date="2014-01" db="EMBL/GenBank/DDBJ databases">
        <title>Genome sequencing of Thermococcus guaymasensis.</title>
        <authorList>
            <person name="Zhang X."/>
            <person name="Alvare G."/>
            <person name="Fristensky B."/>
            <person name="Chen L."/>
            <person name="Suen T."/>
            <person name="Chen Q."/>
            <person name="Ma K."/>
        </authorList>
    </citation>
    <scope>NUCLEOTIDE SEQUENCE [LARGE SCALE GENOMIC DNA]</scope>
    <source>
        <strain evidence="1 2">DSM 11113</strain>
    </source>
</reference>
<dbReference type="PANTHER" id="PTHR34704:SF1">
    <property type="entry name" value="ATPASE"/>
    <property type="match status" value="1"/>
</dbReference>
<dbReference type="InterPro" id="IPR027417">
    <property type="entry name" value="P-loop_NTPase"/>
</dbReference>
<dbReference type="PANTHER" id="PTHR34704">
    <property type="entry name" value="ATPASE"/>
    <property type="match status" value="1"/>
</dbReference>
<dbReference type="EMBL" id="CP007140">
    <property type="protein sequence ID" value="AJC72470.1"/>
    <property type="molecule type" value="Genomic_DNA"/>
</dbReference>
<name>A0A0X1KMK4_9EURY</name>
<accession>A0A0X1KMK4</accession>
<dbReference type="KEGG" id="tgy:X802_10150"/>
<gene>
    <name evidence="1" type="ORF">X802_10150</name>
</gene>
<dbReference type="OrthoDB" id="132045at2157"/>
<evidence type="ECO:0000313" key="2">
    <source>
        <dbReference type="Proteomes" id="UP000062043"/>
    </source>
</evidence>
<proteinExistence type="predicted"/>
<organism evidence="1 2">
    <name type="scientific">Thermococcus guaymasensis DSM 11113</name>
    <dbReference type="NCBI Taxonomy" id="1432656"/>
    <lineage>
        <taxon>Archaea</taxon>
        <taxon>Methanobacteriati</taxon>
        <taxon>Methanobacteriota</taxon>
        <taxon>Thermococci</taxon>
        <taxon>Thermococcales</taxon>
        <taxon>Thermococcaceae</taxon>
        <taxon>Thermococcus</taxon>
    </lineage>
</organism>
<dbReference type="Proteomes" id="UP000062043">
    <property type="component" value="Chromosome"/>
</dbReference>
<dbReference type="AlphaFoldDB" id="A0A0X1KMK4"/>
<dbReference type="InterPro" id="IPR036388">
    <property type="entry name" value="WH-like_DNA-bd_sf"/>
</dbReference>